<dbReference type="Proteomes" id="UP000030748">
    <property type="component" value="Unassembled WGS sequence"/>
</dbReference>
<feature type="compositionally biased region" description="Basic residues" evidence="1">
    <location>
        <begin position="1"/>
        <end position="10"/>
    </location>
</feature>
<proteinExistence type="predicted"/>
<feature type="region of interest" description="Disordered" evidence="1">
    <location>
        <begin position="1"/>
        <end position="93"/>
    </location>
</feature>
<organism evidence="2 3">
    <name type="scientific">Erythranthe guttata</name>
    <name type="common">Yellow monkey flower</name>
    <name type="synonym">Mimulus guttatus</name>
    <dbReference type="NCBI Taxonomy" id="4155"/>
    <lineage>
        <taxon>Eukaryota</taxon>
        <taxon>Viridiplantae</taxon>
        <taxon>Streptophyta</taxon>
        <taxon>Embryophyta</taxon>
        <taxon>Tracheophyta</taxon>
        <taxon>Spermatophyta</taxon>
        <taxon>Magnoliopsida</taxon>
        <taxon>eudicotyledons</taxon>
        <taxon>Gunneridae</taxon>
        <taxon>Pentapetalae</taxon>
        <taxon>asterids</taxon>
        <taxon>lamiids</taxon>
        <taxon>Lamiales</taxon>
        <taxon>Phrymaceae</taxon>
        <taxon>Erythranthe</taxon>
    </lineage>
</organism>
<evidence type="ECO:0000256" key="1">
    <source>
        <dbReference type="SAM" id="MobiDB-lite"/>
    </source>
</evidence>
<keyword evidence="3" id="KW-1185">Reference proteome</keyword>
<gene>
    <name evidence="2" type="ORF">MIMGU_mgv1a016102mg</name>
</gene>
<accession>A0A022QVN1</accession>
<name>A0A022QVN1_ERYGU</name>
<dbReference type="EMBL" id="KI630827">
    <property type="protein sequence ID" value="EYU32777.1"/>
    <property type="molecule type" value="Genomic_DNA"/>
</dbReference>
<protein>
    <submittedName>
        <fullName evidence="2">Uncharacterized protein</fullName>
    </submittedName>
</protein>
<dbReference type="AlphaFoldDB" id="A0A022QVN1"/>
<sequence length="134" mass="14215">MHGGVRHQPHRGTASAPPPATCSTSPAPPRGGTRGGTRAAAIGIRSRRGGSAACRRTQVSWRSRTRGPRRTSGRGPAVAPAGKQTPHVRLSGGVWWRTDRVHPAAMTMERRQSMTLWAAAARRRAAGGRVGRMG</sequence>
<evidence type="ECO:0000313" key="3">
    <source>
        <dbReference type="Proteomes" id="UP000030748"/>
    </source>
</evidence>
<reference evidence="2 3" key="1">
    <citation type="journal article" date="2013" name="Proc. Natl. Acad. Sci. U.S.A.">
        <title>Fine-scale variation in meiotic recombination in Mimulus inferred from population shotgun sequencing.</title>
        <authorList>
            <person name="Hellsten U."/>
            <person name="Wright K.M."/>
            <person name="Jenkins J."/>
            <person name="Shu S."/>
            <person name="Yuan Y."/>
            <person name="Wessler S.R."/>
            <person name="Schmutz J."/>
            <person name="Willis J.H."/>
            <person name="Rokhsar D.S."/>
        </authorList>
    </citation>
    <scope>NUCLEOTIDE SEQUENCE [LARGE SCALE GENOMIC DNA]</scope>
    <source>
        <strain evidence="3">cv. DUN x IM62</strain>
    </source>
</reference>
<evidence type="ECO:0000313" key="2">
    <source>
        <dbReference type="EMBL" id="EYU32777.1"/>
    </source>
</evidence>
<feature type="compositionally biased region" description="Low complexity" evidence="1">
    <location>
        <begin position="36"/>
        <end position="53"/>
    </location>
</feature>
<feature type="compositionally biased region" description="Basic residues" evidence="1">
    <location>
        <begin position="63"/>
        <end position="72"/>
    </location>
</feature>